<name>A0A1M7L2T1_9BACT</name>
<accession>A0A1M7L2T1</accession>
<keyword evidence="2" id="KW-0012">Acyltransferase</keyword>
<dbReference type="InterPro" id="IPR008220">
    <property type="entry name" value="HAT_MetX-like"/>
</dbReference>
<feature type="active site" description="Nucleophile" evidence="2 3">
    <location>
        <position position="146"/>
    </location>
</feature>
<organism evidence="5 6">
    <name type="scientific">Cyclobacterium lianum</name>
    <dbReference type="NCBI Taxonomy" id="388280"/>
    <lineage>
        <taxon>Bacteria</taxon>
        <taxon>Pseudomonadati</taxon>
        <taxon>Bacteroidota</taxon>
        <taxon>Cytophagia</taxon>
        <taxon>Cytophagales</taxon>
        <taxon>Cyclobacteriaceae</taxon>
        <taxon>Cyclobacterium</taxon>
    </lineage>
</organism>
<comment type="pathway">
    <text evidence="2">Amino-acid biosynthesis; L-methionine biosynthesis via de novo pathway; O-acetyl-L-homoserine from L-homoserine: step 1/1.</text>
</comment>
<dbReference type="GO" id="GO:0009086">
    <property type="term" value="P:methionine biosynthetic process"/>
    <property type="evidence" value="ECO:0007669"/>
    <property type="project" value="UniProtKB-UniRule"/>
</dbReference>
<dbReference type="InterPro" id="IPR029058">
    <property type="entry name" value="AB_hydrolase_fold"/>
</dbReference>
<sequence length="355" mass="40000">MNLQSPHLTIEMTQEIFYCKEALHLESGEILPEYKLSFTTQGQLNEKKDNVVWVLHALTGDANPQEWWAGLVGEDKFYDPSRHFIVCANFLGSCYGSTQPLSKNPSTGQPYYYDFPNITTRDIAASLDKLRLHLGLDKIDALIGGSLGGQVALEWAYTLKERLNKAIIIASNAKASPWIIGFNETQRMAIEADQSWGSRSPEAGKKGLEAARAIGMLSYRHPQTFQQHQSETEEKTDNFKISSYLRYQGMKLANRFNALSYWTLSKAMDSHDLGRGRGGTAAALAKIHCSVLAIGVDTDLLFTCIESRFISLHTARGTYREISSLYGHDAFLIEYEQLQYILQSFYLEDNRSVRT</sequence>
<dbReference type="HAMAP" id="MF_00296">
    <property type="entry name" value="MetX_acyltransf"/>
    <property type="match status" value="1"/>
</dbReference>
<protein>
    <recommendedName>
        <fullName evidence="2">Homoserine O-acetyltransferase</fullName>
        <shortName evidence="2">HAT</shortName>
        <ecNumber evidence="2">2.3.1.31</ecNumber>
    </recommendedName>
    <alternativeName>
        <fullName evidence="2">Homoserine transacetylase</fullName>
        <shortName evidence="2">HTA</shortName>
    </alternativeName>
</protein>
<feature type="binding site" evidence="2">
    <location>
        <position position="329"/>
    </location>
    <ligand>
        <name>substrate</name>
    </ligand>
</feature>
<dbReference type="PIRSF" id="PIRSF000443">
    <property type="entry name" value="Homoser_Ac_trans"/>
    <property type="match status" value="1"/>
</dbReference>
<dbReference type="PANTHER" id="PTHR32268:SF11">
    <property type="entry name" value="HOMOSERINE O-ACETYLTRANSFERASE"/>
    <property type="match status" value="1"/>
</dbReference>
<dbReference type="EC" id="2.3.1.31" evidence="2"/>
<dbReference type="EMBL" id="FRCY01000003">
    <property type="protein sequence ID" value="SHM72221.1"/>
    <property type="molecule type" value="Genomic_DNA"/>
</dbReference>
<dbReference type="InterPro" id="IPR000073">
    <property type="entry name" value="AB_hydrolase_1"/>
</dbReference>
<feature type="active site" evidence="2 3">
    <location>
        <position position="328"/>
    </location>
</feature>
<comment type="function">
    <text evidence="2">Transfers an acetyl group from acetyl-CoA to L-homoserine, forming acetyl-L-homoserine.</text>
</comment>
<keyword evidence="2" id="KW-0486">Methionine biosynthesis</keyword>
<dbReference type="Gene3D" id="3.40.50.1820">
    <property type="entry name" value="alpha/beta hydrolase"/>
    <property type="match status" value="1"/>
</dbReference>
<reference evidence="5 6" key="1">
    <citation type="submission" date="2016-11" db="EMBL/GenBank/DDBJ databases">
        <authorList>
            <person name="Jaros S."/>
            <person name="Januszkiewicz K."/>
            <person name="Wedrychowicz H."/>
        </authorList>
    </citation>
    <scope>NUCLEOTIDE SEQUENCE [LARGE SCALE GENOMIC DNA]</scope>
    <source>
        <strain evidence="5 6">CGMCC 1.6102</strain>
    </source>
</reference>
<keyword evidence="1 2" id="KW-0808">Transferase</keyword>
<dbReference type="STRING" id="388280.SAMN04488057_10382"/>
<comment type="subunit">
    <text evidence="2">Homodimer.</text>
</comment>
<dbReference type="AlphaFoldDB" id="A0A1M7L2T1"/>
<dbReference type="GO" id="GO:0009092">
    <property type="term" value="P:homoserine metabolic process"/>
    <property type="evidence" value="ECO:0007669"/>
    <property type="project" value="TreeGrafter"/>
</dbReference>
<dbReference type="UniPathway" id="UPA00051">
    <property type="reaction ID" value="UER00074"/>
</dbReference>
<keyword evidence="6" id="KW-1185">Reference proteome</keyword>
<evidence type="ECO:0000313" key="5">
    <source>
        <dbReference type="EMBL" id="SHM72221.1"/>
    </source>
</evidence>
<evidence type="ECO:0000256" key="2">
    <source>
        <dbReference type="HAMAP-Rule" id="MF_00296"/>
    </source>
</evidence>
<evidence type="ECO:0000256" key="1">
    <source>
        <dbReference type="ARBA" id="ARBA00022679"/>
    </source>
</evidence>
<dbReference type="GO" id="GO:0005737">
    <property type="term" value="C:cytoplasm"/>
    <property type="evidence" value="ECO:0007669"/>
    <property type="project" value="UniProtKB-SubCell"/>
</dbReference>
<dbReference type="Proteomes" id="UP000184513">
    <property type="component" value="Unassembled WGS sequence"/>
</dbReference>
<keyword evidence="2" id="KW-0963">Cytoplasm</keyword>
<comment type="catalytic activity">
    <reaction evidence="2">
        <text>L-homoserine + acetyl-CoA = O-acetyl-L-homoserine + CoA</text>
        <dbReference type="Rhea" id="RHEA:13701"/>
        <dbReference type="ChEBI" id="CHEBI:57287"/>
        <dbReference type="ChEBI" id="CHEBI:57288"/>
        <dbReference type="ChEBI" id="CHEBI:57476"/>
        <dbReference type="ChEBI" id="CHEBI:57716"/>
        <dbReference type="EC" id="2.3.1.31"/>
    </reaction>
</comment>
<evidence type="ECO:0000313" key="6">
    <source>
        <dbReference type="Proteomes" id="UP000184513"/>
    </source>
</evidence>
<dbReference type="GO" id="GO:0004414">
    <property type="term" value="F:homoserine O-acetyltransferase activity"/>
    <property type="evidence" value="ECO:0007669"/>
    <property type="project" value="UniProtKB-UniRule"/>
</dbReference>
<dbReference type="RefSeq" id="WP_073093408.1">
    <property type="nucleotide sequence ID" value="NZ_FRCY01000003.1"/>
</dbReference>
<keyword evidence="2" id="KW-0028">Amino-acid biosynthesis</keyword>
<dbReference type="Pfam" id="PF00561">
    <property type="entry name" value="Abhydrolase_1"/>
    <property type="match status" value="1"/>
</dbReference>
<evidence type="ECO:0000256" key="3">
    <source>
        <dbReference type="PIRSR" id="PIRSR000443-1"/>
    </source>
</evidence>
<comment type="subcellular location">
    <subcellularLocation>
        <location evidence="2">Cytoplasm</location>
    </subcellularLocation>
</comment>
<dbReference type="OrthoDB" id="9800754at2"/>
<dbReference type="NCBIfam" id="TIGR01392">
    <property type="entry name" value="homoserO_Ac_trn"/>
    <property type="match status" value="1"/>
</dbReference>
<proteinExistence type="inferred from homology"/>
<feature type="domain" description="AB hydrolase-1" evidence="4">
    <location>
        <begin position="51"/>
        <end position="310"/>
    </location>
</feature>
<dbReference type="SUPFAM" id="SSF53474">
    <property type="entry name" value="alpha/beta-Hydrolases"/>
    <property type="match status" value="1"/>
</dbReference>
<comment type="caution">
    <text evidence="2">Lacks conserved residue(s) required for the propagation of feature annotation.</text>
</comment>
<feature type="active site" evidence="2 3">
    <location>
        <position position="299"/>
    </location>
</feature>
<comment type="similarity">
    <text evidence="2">Belongs to the AB hydrolase superfamily. MetX family.</text>
</comment>
<evidence type="ECO:0000259" key="4">
    <source>
        <dbReference type="Pfam" id="PF00561"/>
    </source>
</evidence>
<gene>
    <name evidence="2" type="primary">metXA</name>
    <name evidence="5" type="ORF">SAMN04488057_10382</name>
</gene>
<dbReference type="PANTHER" id="PTHR32268">
    <property type="entry name" value="HOMOSERINE O-ACETYLTRANSFERASE"/>
    <property type="match status" value="1"/>
</dbReference>
<feature type="binding site" evidence="2">
    <location>
        <position position="212"/>
    </location>
    <ligand>
        <name>substrate</name>
    </ligand>
</feature>